<feature type="compositionally biased region" description="Basic and acidic residues" evidence="3">
    <location>
        <begin position="650"/>
        <end position="659"/>
    </location>
</feature>
<keyword evidence="1" id="KW-0597">Phosphoprotein</keyword>
<feature type="compositionally biased region" description="Basic and acidic residues" evidence="3">
    <location>
        <begin position="317"/>
        <end position="337"/>
    </location>
</feature>
<accession>A0A1B6CGP5</accession>
<keyword evidence="2" id="KW-0175">Coiled coil</keyword>
<evidence type="ECO:0000313" key="4">
    <source>
        <dbReference type="EMBL" id="JAS12569.1"/>
    </source>
</evidence>
<evidence type="ECO:0000256" key="2">
    <source>
        <dbReference type="ARBA" id="ARBA00023054"/>
    </source>
</evidence>
<feature type="region of interest" description="Disordered" evidence="3">
    <location>
        <begin position="388"/>
        <end position="514"/>
    </location>
</feature>
<feature type="compositionally biased region" description="Polar residues" evidence="3">
    <location>
        <begin position="45"/>
        <end position="55"/>
    </location>
</feature>
<feature type="compositionally biased region" description="Basic and acidic residues" evidence="3">
    <location>
        <begin position="294"/>
        <end position="306"/>
    </location>
</feature>
<feature type="compositionally biased region" description="Polar residues" evidence="3">
    <location>
        <begin position="468"/>
        <end position="477"/>
    </location>
</feature>
<evidence type="ECO:0000256" key="3">
    <source>
        <dbReference type="SAM" id="MobiDB-lite"/>
    </source>
</evidence>
<dbReference type="Pfam" id="PF15266">
    <property type="entry name" value="DUF4594"/>
    <property type="match status" value="1"/>
</dbReference>
<reference evidence="4" key="1">
    <citation type="submission" date="2015-12" db="EMBL/GenBank/DDBJ databases">
        <title>De novo transcriptome assembly of four potential Pierce s Disease insect vectors from Arizona vineyards.</title>
        <authorList>
            <person name="Tassone E.E."/>
        </authorList>
    </citation>
    <scope>NUCLEOTIDE SEQUENCE</scope>
</reference>
<proteinExistence type="predicted"/>
<feature type="compositionally biased region" description="Low complexity" evidence="3">
    <location>
        <begin position="495"/>
        <end position="508"/>
    </location>
</feature>
<feature type="region of interest" description="Disordered" evidence="3">
    <location>
        <begin position="45"/>
        <end position="339"/>
    </location>
</feature>
<dbReference type="EMBL" id="GEDC01024729">
    <property type="protein sequence ID" value="JAS12569.1"/>
    <property type="molecule type" value="Transcribed_RNA"/>
</dbReference>
<name>A0A1B6CGP5_9HEMI</name>
<feature type="compositionally biased region" description="Polar residues" evidence="3">
    <location>
        <begin position="414"/>
        <end position="445"/>
    </location>
</feature>
<feature type="compositionally biased region" description="Polar residues" evidence="3">
    <location>
        <begin position="281"/>
        <end position="293"/>
    </location>
</feature>
<organism evidence="4">
    <name type="scientific">Clastoptera arizonana</name>
    <name type="common">Arizona spittle bug</name>
    <dbReference type="NCBI Taxonomy" id="38151"/>
    <lineage>
        <taxon>Eukaryota</taxon>
        <taxon>Metazoa</taxon>
        <taxon>Ecdysozoa</taxon>
        <taxon>Arthropoda</taxon>
        <taxon>Hexapoda</taxon>
        <taxon>Insecta</taxon>
        <taxon>Pterygota</taxon>
        <taxon>Neoptera</taxon>
        <taxon>Paraneoptera</taxon>
        <taxon>Hemiptera</taxon>
        <taxon>Auchenorrhyncha</taxon>
        <taxon>Cercopoidea</taxon>
        <taxon>Clastopteridae</taxon>
        <taxon>Clastoptera</taxon>
    </lineage>
</organism>
<feature type="compositionally biased region" description="Basic residues" evidence="3">
    <location>
        <begin position="174"/>
        <end position="185"/>
    </location>
</feature>
<protein>
    <submittedName>
        <fullName evidence="4">Uncharacterized protein</fullName>
    </submittedName>
</protein>
<feature type="compositionally biased region" description="Basic and acidic residues" evidence="3">
    <location>
        <begin position="56"/>
        <end position="87"/>
    </location>
</feature>
<feature type="region of interest" description="Disordered" evidence="3">
    <location>
        <begin position="633"/>
        <end position="686"/>
    </location>
</feature>
<sequence length="686" mass="79157">MTTRSKEEERLLDEKIARIQKRNEEILRREKEIEEDKRLAAKQNAIVQLRSTSSGDSRERTPALRPSKREVLTNAKESDSVDAHHTYSEPPSTRGRGGRRGRDRININDNGPPPDPRSYLADSERDPVHSPRDGRGDEFRGNRPGDEKGDESKNFRGRGDERGSFRGGREFQRGVRKGRGRPSRGRGRDEEAWRAERSRIDEERIQRQKTSDGNWRREWDNEKQEQDFERDRQDINRSGLNGRFDRWKQNQPQHSLSSDQDFDNRSTRGFSGGKFNRVRVDNQQNFDSHISSSFKEHTPFGRHSQEHTLLGRHSQSRYKDDNHLKKNVESSPRHFRDQMPLTKTINTRLSEATHTIENKTPQTMMLEHNMKLMQRSVKDMGGSFQISVPNTDLPIESFTKNPRRPNHDIRNRNKSQTSYSSQSEDEAQFTNNQNLGKGNSQNTNKNLHKHTKLTGKQDIFNKPPLPQSNPKQITTKMNVEMRQEEDGEESWEDVTTSGTESMGEEMSSAQSSPSKVLNESYNLYTPEDFIVMRNYDGTPITSEKTINDEVLSIETTEDKFRNMLQHRENSDAYKLSIDENSLNTLKTMEEEDHNKNEFLDIENSKTKETEGLKSSDISNNFSENAGIIESQCTDEKIDVEKPLVGNEEIIQSKDSKTVDDIPGESSKSDFEETNDSSKAKEENFNN</sequence>
<gene>
    <name evidence="4" type="ORF">g.11785</name>
</gene>
<dbReference type="InterPro" id="IPR029336">
    <property type="entry name" value="DUF4594"/>
</dbReference>
<feature type="compositionally biased region" description="Basic and acidic residues" evidence="3">
    <location>
        <begin position="122"/>
        <end position="173"/>
    </location>
</feature>
<feature type="compositionally biased region" description="Basic and acidic residues" evidence="3">
    <location>
        <begin position="186"/>
        <end position="235"/>
    </location>
</feature>
<feature type="compositionally biased region" description="Basic and acidic residues" evidence="3">
    <location>
        <begin position="666"/>
        <end position="686"/>
    </location>
</feature>
<feature type="compositionally biased region" description="Polar residues" evidence="3">
    <location>
        <begin position="249"/>
        <end position="259"/>
    </location>
</feature>
<evidence type="ECO:0000256" key="1">
    <source>
        <dbReference type="ARBA" id="ARBA00022553"/>
    </source>
</evidence>
<dbReference type="AlphaFoldDB" id="A0A1B6CGP5"/>